<dbReference type="EMBL" id="JACHJQ010000007">
    <property type="protein sequence ID" value="MBB4910499.1"/>
    <property type="molecule type" value="Genomic_DNA"/>
</dbReference>
<organism evidence="3 4">
    <name type="scientific">Actinophytocola algeriensis</name>
    <dbReference type="NCBI Taxonomy" id="1768010"/>
    <lineage>
        <taxon>Bacteria</taxon>
        <taxon>Bacillati</taxon>
        <taxon>Actinomycetota</taxon>
        <taxon>Actinomycetes</taxon>
        <taxon>Pseudonocardiales</taxon>
        <taxon>Pseudonocardiaceae</taxon>
    </lineage>
</organism>
<dbReference type="RefSeq" id="WP_184814538.1">
    <property type="nucleotide sequence ID" value="NZ_JACHJQ010000007.1"/>
</dbReference>
<comment type="caution">
    <text evidence="3">The sequence shown here is derived from an EMBL/GenBank/DDBJ whole genome shotgun (WGS) entry which is preliminary data.</text>
</comment>
<reference evidence="3 4" key="1">
    <citation type="submission" date="2020-08" db="EMBL/GenBank/DDBJ databases">
        <title>Genomic Encyclopedia of Type Strains, Phase III (KMG-III): the genomes of soil and plant-associated and newly described type strains.</title>
        <authorList>
            <person name="Whitman W."/>
        </authorList>
    </citation>
    <scope>NUCLEOTIDE SEQUENCE [LARGE SCALE GENOMIC DNA]</scope>
    <source>
        <strain evidence="3 4">CECT 8960</strain>
    </source>
</reference>
<keyword evidence="2" id="KW-0472">Membrane</keyword>
<evidence type="ECO:0000313" key="3">
    <source>
        <dbReference type="EMBL" id="MBB4910499.1"/>
    </source>
</evidence>
<sequence>MLAAVLTQAPAPLTAGGPVDAVIEGLLRKEPEKRLTAADALDLLRPERQADTTVPVSAPPDPTLSLARPRRRRGPVVILTSAAVVVVALVGFLVWQTLPDGDRGAASPTTTTTPIPTPDGYTEYDEPGFTVAVPTGWERLENPVQWLGGGEHLKLHVTVYGLDEAPADLLGFLEDFEETEVGDQPYHDRVRLAELDGQVSGGRAAELEYVYQSGSAFYHELVRLVVTDGGHVYYLRWWAQGDSADGARDEMSTHRGVLTAILGTFHVD</sequence>
<keyword evidence="2" id="KW-1133">Transmembrane helix</keyword>
<dbReference type="Proteomes" id="UP000520767">
    <property type="component" value="Unassembled WGS sequence"/>
</dbReference>
<proteinExistence type="predicted"/>
<keyword evidence="4" id="KW-1185">Reference proteome</keyword>
<accession>A0A7W7VHS0</accession>
<protein>
    <submittedName>
        <fullName evidence="3">Uncharacterized protein</fullName>
    </submittedName>
</protein>
<feature type="transmembrane region" description="Helical" evidence="2">
    <location>
        <begin position="76"/>
        <end position="95"/>
    </location>
</feature>
<feature type="region of interest" description="Disordered" evidence="1">
    <location>
        <begin position="46"/>
        <end position="68"/>
    </location>
</feature>
<gene>
    <name evidence="3" type="ORF">FHR82_006757</name>
</gene>
<name>A0A7W7VHS0_9PSEU</name>
<keyword evidence="2" id="KW-0812">Transmembrane</keyword>
<evidence type="ECO:0000256" key="1">
    <source>
        <dbReference type="SAM" id="MobiDB-lite"/>
    </source>
</evidence>
<dbReference type="AlphaFoldDB" id="A0A7W7VHS0"/>
<evidence type="ECO:0000313" key="4">
    <source>
        <dbReference type="Proteomes" id="UP000520767"/>
    </source>
</evidence>
<evidence type="ECO:0000256" key="2">
    <source>
        <dbReference type="SAM" id="Phobius"/>
    </source>
</evidence>
<feature type="region of interest" description="Disordered" evidence="1">
    <location>
        <begin position="101"/>
        <end position="124"/>
    </location>
</feature>